<dbReference type="RefSeq" id="WP_147000296.1">
    <property type="nucleotide sequence ID" value="NZ_CP042374.1"/>
</dbReference>
<dbReference type="SUPFAM" id="SSF50475">
    <property type="entry name" value="FMN-binding split barrel"/>
    <property type="match status" value="1"/>
</dbReference>
<dbReference type="EMBL" id="CP042374">
    <property type="protein sequence ID" value="QEA32901.1"/>
    <property type="molecule type" value="Genomic_DNA"/>
</dbReference>
<keyword evidence="1" id="KW-0472">Membrane</keyword>
<gene>
    <name evidence="2" type="ORF">FGL89_01485</name>
</gene>
<organism evidence="2 3">
    <name type="scientific">Leuconostoc carnosum</name>
    <dbReference type="NCBI Taxonomy" id="1252"/>
    <lineage>
        <taxon>Bacteria</taxon>
        <taxon>Bacillati</taxon>
        <taxon>Bacillota</taxon>
        <taxon>Bacilli</taxon>
        <taxon>Lactobacillales</taxon>
        <taxon>Lactobacillaceae</taxon>
        <taxon>Leuconostoc</taxon>
    </lineage>
</organism>
<evidence type="ECO:0000313" key="2">
    <source>
        <dbReference type="EMBL" id="QEA32901.1"/>
    </source>
</evidence>
<dbReference type="Gene3D" id="2.30.110.10">
    <property type="entry name" value="Electron Transport, Fmn-binding Protein, Chain A"/>
    <property type="match status" value="1"/>
</dbReference>
<accession>A0AAE6M431</accession>
<evidence type="ECO:0000313" key="3">
    <source>
        <dbReference type="Proteomes" id="UP000321332"/>
    </source>
</evidence>
<evidence type="ECO:0000256" key="1">
    <source>
        <dbReference type="SAM" id="Phobius"/>
    </source>
</evidence>
<feature type="transmembrane region" description="Helical" evidence="1">
    <location>
        <begin position="33"/>
        <end position="56"/>
    </location>
</feature>
<protein>
    <submittedName>
        <fullName evidence="2">Pyridoxamine 5'-phosphate oxidase family protein</fullName>
    </submittedName>
</protein>
<dbReference type="InterPro" id="IPR012349">
    <property type="entry name" value="Split_barrel_FMN-bd"/>
</dbReference>
<keyword evidence="1" id="KW-0812">Transmembrane</keyword>
<name>A0AAE6M431_LEUCA</name>
<dbReference type="GeneID" id="61186395"/>
<reference evidence="2 3" key="1">
    <citation type="submission" date="2019-06" db="EMBL/GenBank/DDBJ databases">
        <title>Genome analyses of bacteria isolated from kimchi.</title>
        <authorList>
            <person name="Lee S."/>
            <person name="Ahn S."/>
            <person name="Roh S."/>
        </authorList>
    </citation>
    <scope>NUCLEOTIDE SEQUENCE [LARGE SCALE GENOMIC DNA]</scope>
    <source>
        <strain evidence="2 3">CBA3620</strain>
    </source>
</reference>
<dbReference type="AlphaFoldDB" id="A0AAE6M431"/>
<proteinExistence type="predicted"/>
<sequence>MYAKRFIQLFIIFLITVFVAMYCVKVIGVEGYFYQSLILTVIGYIILIVPLTALTIMKQKKKFSLSTNTNQQHAFQSALEKLENIVILSTLSNDGVMTSSILTFKQSKQQENVWYVVTDKKSKRVQNIHDTKKVSLTTWFDKETGIRISSNNIMPTVLENDALKDEIVKHSEIKELADNFNNKVIIRLDIQSVLVESFRTNPTVISFQD</sequence>
<feature type="transmembrane region" description="Helical" evidence="1">
    <location>
        <begin position="7"/>
        <end position="27"/>
    </location>
</feature>
<dbReference type="Proteomes" id="UP000321332">
    <property type="component" value="Chromosome"/>
</dbReference>
<keyword evidence="1" id="KW-1133">Transmembrane helix</keyword>